<protein>
    <submittedName>
        <fullName evidence="1">Uncharacterized protein</fullName>
    </submittedName>
</protein>
<name>A0ACB7YPL4_9ERIC</name>
<keyword evidence="2" id="KW-1185">Reference proteome</keyword>
<reference evidence="1 2" key="1">
    <citation type="journal article" date="2021" name="Hortic Res">
        <title>High-quality reference genome and annotation aids understanding of berry development for evergreen blueberry (Vaccinium darrowii).</title>
        <authorList>
            <person name="Yu J."/>
            <person name="Hulse-Kemp A.M."/>
            <person name="Babiker E."/>
            <person name="Staton M."/>
        </authorList>
    </citation>
    <scope>NUCLEOTIDE SEQUENCE [LARGE SCALE GENOMIC DNA]</scope>
    <source>
        <strain evidence="2">cv. NJ 8807/NJ 8810</strain>
        <tissue evidence="1">Young leaf</tissue>
    </source>
</reference>
<proteinExistence type="predicted"/>
<sequence>MPEPKKEKTHVTVKVQRQHAVDVFIRVRLDLPLRELKLAYCNRLGLDCDAVRFTYNGSRIHDHETVSDLKMEDGDVVDAWYDVLSG</sequence>
<gene>
    <name evidence="1" type="ORF">Vadar_024037</name>
</gene>
<evidence type="ECO:0000313" key="1">
    <source>
        <dbReference type="EMBL" id="KAH7855362.1"/>
    </source>
</evidence>
<accession>A0ACB7YPL4</accession>
<evidence type="ECO:0000313" key="2">
    <source>
        <dbReference type="Proteomes" id="UP000828048"/>
    </source>
</evidence>
<dbReference type="EMBL" id="CM037161">
    <property type="protein sequence ID" value="KAH7855362.1"/>
    <property type="molecule type" value="Genomic_DNA"/>
</dbReference>
<comment type="caution">
    <text evidence="1">The sequence shown here is derived from an EMBL/GenBank/DDBJ whole genome shotgun (WGS) entry which is preliminary data.</text>
</comment>
<organism evidence="1 2">
    <name type="scientific">Vaccinium darrowii</name>
    <dbReference type="NCBI Taxonomy" id="229202"/>
    <lineage>
        <taxon>Eukaryota</taxon>
        <taxon>Viridiplantae</taxon>
        <taxon>Streptophyta</taxon>
        <taxon>Embryophyta</taxon>
        <taxon>Tracheophyta</taxon>
        <taxon>Spermatophyta</taxon>
        <taxon>Magnoliopsida</taxon>
        <taxon>eudicotyledons</taxon>
        <taxon>Gunneridae</taxon>
        <taxon>Pentapetalae</taxon>
        <taxon>asterids</taxon>
        <taxon>Ericales</taxon>
        <taxon>Ericaceae</taxon>
        <taxon>Vaccinioideae</taxon>
        <taxon>Vaccinieae</taxon>
        <taxon>Vaccinium</taxon>
    </lineage>
</organism>
<dbReference type="Proteomes" id="UP000828048">
    <property type="component" value="Chromosome 11"/>
</dbReference>